<evidence type="ECO:0000313" key="1">
    <source>
        <dbReference type="EMBL" id="MBD7912206.1"/>
    </source>
</evidence>
<dbReference type="EMBL" id="JACSRA010000020">
    <property type="protein sequence ID" value="MBD7912206.1"/>
    <property type="molecule type" value="Genomic_DNA"/>
</dbReference>
<comment type="caution">
    <text evidence="1">The sequence shown here is derived from an EMBL/GenBank/DDBJ whole genome shotgun (WGS) entry which is preliminary data.</text>
</comment>
<dbReference type="RefSeq" id="WP_143317594.1">
    <property type="nucleotide sequence ID" value="NZ_JACSRA010000020.1"/>
</dbReference>
<organism evidence="1 2">
    <name type="scientific">Clostridium cibarium</name>
    <dbReference type="NCBI Taxonomy" id="2762247"/>
    <lineage>
        <taxon>Bacteria</taxon>
        <taxon>Bacillati</taxon>
        <taxon>Bacillota</taxon>
        <taxon>Clostridia</taxon>
        <taxon>Eubacteriales</taxon>
        <taxon>Clostridiaceae</taxon>
        <taxon>Clostridium</taxon>
    </lineage>
</organism>
<sequence>MPNYRLNLSINSVDIKTIYDAQEKIVILKKTSSGFPIAWVTFLPFEGNYVSWEENYSLYASNTEIQAGATIVKLSEVAATPKQLYKFNKGTFDLPETFPGAEEGQYIASNKMNSFNSLVFGLAQKVEFNGNSIPGSPINASIVPLNQIVKFTPYEQIVVFLQSRVTTGSVITEIDSQPLEITFGGSITTIDVVYDSSIGGFKQA</sequence>
<proteinExistence type="predicted"/>
<reference evidence="1 2" key="1">
    <citation type="submission" date="2020-08" db="EMBL/GenBank/DDBJ databases">
        <title>A Genomic Blueprint of the Chicken Gut Microbiome.</title>
        <authorList>
            <person name="Gilroy R."/>
            <person name="Ravi A."/>
            <person name="Getino M."/>
            <person name="Pursley I."/>
            <person name="Horton D.L."/>
            <person name="Alikhan N.-F."/>
            <person name="Baker D."/>
            <person name="Gharbi K."/>
            <person name="Hall N."/>
            <person name="Watson M."/>
            <person name="Adriaenssens E.M."/>
            <person name="Foster-Nyarko E."/>
            <person name="Jarju S."/>
            <person name="Secka A."/>
            <person name="Antonio M."/>
            <person name="Oren A."/>
            <person name="Chaudhuri R."/>
            <person name="La Ragione R.M."/>
            <person name="Hildebrand F."/>
            <person name="Pallen M.J."/>
        </authorList>
    </citation>
    <scope>NUCLEOTIDE SEQUENCE [LARGE SCALE GENOMIC DNA]</scope>
    <source>
        <strain evidence="1 2">Sa3CVN1</strain>
    </source>
</reference>
<dbReference type="Proteomes" id="UP000627781">
    <property type="component" value="Unassembled WGS sequence"/>
</dbReference>
<accession>A0ABR8PVJ8</accession>
<evidence type="ECO:0000313" key="2">
    <source>
        <dbReference type="Proteomes" id="UP000627781"/>
    </source>
</evidence>
<keyword evidence="2" id="KW-1185">Reference proteome</keyword>
<protein>
    <submittedName>
        <fullName evidence="1">Uncharacterized protein</fullName>
    </submittedName>
</protein>
<name>A0ABR8PVJ8_9CLOT</name>
<gene>
    <name evidence="1" type="ORF">H9661_12650</name>
</gene>